<dbReference type="EMBL" id="JANPWB010000007">
    <property type="protein sequence ID" value="KAJ1171331.1"/>
    <property type="molecule type" value="Genomic_DNA"/>
</dbReference>
<accession>A0AAV7T4M9</accession>
<organism evidence="2 3">
    <name type="scientific">Pleurodeles waltl</name>
    <name type="common">Iberian ribbed newt</name>
    <dbReference type="NCBI Taxonomy" id="8319"/>
    <lineage>
        <taxon>Eukaryota</taxon>
        <taxon>Metazoa</taxon>
        <taxon>Chordata</taxon>
        <taxon>Craniata</taxon>
        <taxon>Vertebrata</taxon>
        <taxon>Euteleostomi</taxon>
        <taxon>Amphibia</taxon>
        <taxon>Batrachia</taxon>
        <taxon>Caudata</taxon>
        <taxon>Salamandroidea</taxon>
        <taxon>Salamandridae</taxon>
        <taxon>Pleurodelinae</taxon>
        <taxon>Pleurodeles</taxon>
    </lineage>
</organism>
<proteinExistence type="predicted"/>
<keyword evidence="3" id="KW-1185">Reference proteome</keyword>
<evidence type="ECO:0000313" key="3">
    <source>
        <dbReference type="Proteomes" id="UP001066276"/>
    </source>
</evidence>
<dbReference type="Proteomes" id="UP001066276">
    <property type="component" value="Chromosome 4_1"/>
</dbReference>
<reference evidence="2" key="1">
    <citation type="journal article" date="2022" name="bioRxiv">
        <title>Sequencing and chromosome-scale assembly of the giantPleurodeles waltlgenome.</title>
        <authorList>
            <person name="Brown T."/>
            <person name="Elewa A."/>
            <person name="Iarovenko S."/>
            <person name="Subramanian E."/>
            <person name="Araus A.J."/>
            <person name="Petzold A."/>
            <person name="Susuki M."/>
            <person name="Suzuki K.-i.T."/>
            <person name="Hayashi T."/>
            <person name="Toyoda A."/>
            <person name="Oliveira C."/>
            <person name="Osipova E."/>
            <person name="Leigh N.D."/>
            <person name="Simon A."/>
            <person name="Yun M.H."/>
        </authorList>
    </citation>
    <scope>NUCLEOTIDE SEQUENCE</scope>
    <source>
        <strain evidence="2">20211129_DDA</strain>
        <tissue evidence="2">Liver</tissue>
    </source>
</reference>
<sequence>MADGAGRFHTAPPHKGQSTLVPGRPGRRESRRRHPWAPGKPTPALRLCVPQGGVPKADSSPGSPGGPPVSSLYAVLQPGGTRFCPPSRGPTRHRQAPPPDAPICTPPFRMGPRPNLTPGTAHRPIRDLGRNPAATSWVQARAGAHKSVGGCPRGRGRAQAAPGVPAAHLQCSDTGSLPAQRVPAPPVDRAAASLLSPGQPQSLGSPLQGARPHLRGPPPSAAVVPLLSGHETARFSASRHQFKVGPSGAKQLSVRLARLRGHAPAIDMSVAALLIGVYGIATRWSVHATNVPCHYVNVHHHM</sequence>
<feature type="region of interest" description="Disordered" evidence="1">
    <location>
        <begin position="1"/>
        <end position="82"/>
    </location>
</feature>
<evidence type="ECO:0000256" key="1">
    <source>
        <dbReference type="SAM" id="MobiDB-lite"/>
    </source>
</evidence>
<dbReference type="AlphaFoldDB" id="A0AAV7T4M9"/>
<comment type="caution">
    <text evidence="2">The sequence shown here is derived from an EMBL/GenBank/DDBJ whole genome shotgun (WGS) entry which is preliminary data.</text>
</comment>
<name>A0AAV7T4M9_PLEWA</name>
<evidence type="ECO:0000313" key="2">
    <source>
        <dbReference type="EMBL" id="KAJ1171331.1"/>
    </source>
</evidence>
<gene>
    <name evidence="2" type="ORF">NDU88_003194</name>
</gene>
<feature type="compositionally biased region" description="Polar residues" evidence="1">
    <location>
        <begin position="196"/>
        <end position="205"/>
    </location>
</feature>
<protein>
    <submittedName>
        <fullName evidence="2">Uncharacterized protein</fullName>
    </submittedName>
</protein>
<feature type="region of interest" description="Disordered" evidence="1">
    <location>
        <begin position="196"/>
        <end position="219"/>
    </location>
</feature>